<organism evidence="1 2">
    <name type="scientific">Panagrolaimus sp. JU765</name>
    <dbReference type="NCBI Taxonomy" id="591449"/>
    <lineage>
        <taxon>Eukaryota</taxon>
        <taxon>Metazoa</taxon>
        <taxon>Ecdysozoa</taxon>
        <taxon>Nematoda</taxon>
        <taxon>Chromadorea</taxon>
        <taxon>Rhabditida</taxon>
        <taxon>Tylenchina</taxon>
        <taxon>Panagrolaimomorpha</taxon>
        <taxon>Panagrolaimoidea</taxon>
        <taxon>Panagrolaimidae</taxon>
        <taxon>Panagrolaimus</taxon>
    </lineage>
</organism>
<sequence>MSGQESMRCVVCGHISHGYHFGILACRACAAFFRRTVAENKIYKCRGNRDCPVNKEQRNICRACRFAKCEQLGMNRTDVQMNRDPIGRKHDPTKATVECSTSGCQITPIPTIITVITSESLEKQIYATTNPPTNLVPYADVGSWTTLERLRTGFSNYNTSQKSLYNVLYPGKMFADDAKVPMDRVTQSEFQKMERGCISLIYSMLNDFFLPYKDLEKETRLLLLHAFELRFGLMQGIFLTTKFVPPVPDNLWVVQYGQVLDENNMETFFDLDGNPAATAKAMKSVCNRLRKVRKMFQRQNTDETEVAAMAGVILWNEMNLLTPQWEPCSQIREQILGELHNYLISKNGLCGTGARIGSLMCAIHDLNTAAKEIREHQTMEKIFYSTTCAFDINELL</sequence>
<dbReference type="Proteomes" id="UP000887576">
    <property type="component" value="Unplaced"/>
</dbReference>
<evidence type="ECO:0000313" key="2">
    <source>
        <dbReference type="WBParaSite" id="JU765_v2.g20717.t1"/>
    </source>
</evidence>
<accession>A0AC34QZJ2</accession>
<proteinExistence type="predicted"/>
<name>A0AC34QZJ2_9BILA</name>
<protein>
    <submittedName>
        <fullName evidence="2">Uncharacterized protein</fullName>
    </submittedName>
</protein>
<dbReference type="WBParaSite" id="JU765_v2.g20717.t1">
    <property type="protein sequence ID" value="JU765_v2.g20717.t1"/>
    <property type="gene ID" value="JU765_v2.g20717"/>
</dbReference>
<reference evidence="2" key="1">
    <citation type="submission" date="2022-11" db="UniProtKB">
        <authorList>
            <consortium name="WormBaseParasite"/>
        </authorList>
    </citation>
    <scope>IDENTIFICATION</scope>
</reference>
<evidence type="ECO:0000313" key="1">
    <source>
        <dbReference type="Proteomes" id="UP000887576"/>
    </source>
</evidence>